<dbReference type="Gene3D" id="2.102.10.10">
    <property type="entry name" value="Rieske [2Fe-2S] iron-sulphur domain"/>
    <property type="match status" value="1"/>
</dbReference>
<keyword evidence="3" id="KW-0408">Iron</keyword>
<dbReference type="AlphaFoldDB" id="A0A252F450"/>
<protein>
    <submittedName>
        <fullName evidence="6">FAD-dependent oxidoreductase</fullName>
    </submittedName>
</protein>
<dbReference type="InterPro" id="IPR036188">
    <property type="entry name" value="FAD/NAD-bd_sf"/>
</dbReference>
<comment type="caution">
    <text evidence="6">The sequence shown here is derived from an EMBL/GenBank/DDBJ whole genome shotgun (WGS) entry which is preliminary data.</text>
</comment>
<dbReference type="Pfam" id="PF00355">
    <property type="entry name" value="Rieske"/>
    <property type="match status" value="1"/>
</dbReference>
<evidence type="ECO:0000313" key="7">
    <source>
        <dbReference type="Proteomes" id="UP000194903"/>
    </source>
</evidence>
<dbReference type="SUPFAM" id="SSF50022">
    <property type="entry name" value="ISP domain"/>
    <property type="match status" value="1"/>
</dbReference>
<keyword evidence="7" id="KW-1185">Reference proteome</keyword>
<dbReference type="PANTHER" id="PTHR13847:SF274">
    <property type="entry name" value="RIESKE 2FE-2S IRON-SULFUR PROTEIN YHFW-RELATED"/>
    <property type="match status" value="1"/>
</dbReference>
<dbReference type="GO" id="GO:0051537">
    <property type="term" value="F:2 iron, 2 sulfur cluster binding"/>
    <property type="evidence" value="ECO:0007669"/>
    <property type="project" value="UniProtKB-KW"/>
</dbReference>
<dbReference type="GO" id="GO:0005737">
    <property type="term" value="C:cytoplasm"/>
    <property type="evidence" value="ECO:0007669"/>
    <property type="project" value="TreeGrafter"/>
</dbReference>
<evidence type="ECO:0000256" key="3">
    <source>
        <dbReference type="ARBA" id="ARBA00023004"/>
    </source>
</evidence>
<evidence type="ECO:0000259" key="5">
    <source>
        <dbReference type="PROSITE" id="PS51296"/>
    </source>
</evidence>
<evidence type="ECO:0000256" key="2">
    <source>
        <dbReference type="ARBA" id="ARBA00022723"/>
    </source>
</evidence>
<dbReference type="EMBL" id="NHOC01000005">
    <property type="protein sequence ID" value="OUM20558.1"/>
    <property type="molecule type" value="Genomic_DNA"/>
</dbReference>
<dbReference type="InterPro" id="IPR017941">
    <property type="entry name" value="Rieske_2Fe-2S"/>
</dbReference>
<dbReference type="GO" id="GO:0004497">
    <property type="term" value="F:monooxygenase activity"/>
    <property type="evidence" value="ECO:0007669"/>
    <property type="project" value="UniProtKB-ARBA"/>
</dbReference>
<dbReference type="Gene3D" id="3.50.50.60">
    <property type="entry name" value="FAD/NAD(P)-binding domain"/>
    <property type="match status" value="1"/>
</dbReference>
<dbReference type="PROSITE" id="PS51296">
    <property type="entry name" value="RIESKE"/>
    <property type="match status" value="1"/>
</dbReference>
<evidence type="ECO:0000256" key="4">
    <source>
        <dbReference type="ARBA" id="ARBA00023014"/>
    </source>
</evidence>
<keyword evidence="4" id="KW-0411">Iron-sulfur</keyword>
<keyword evidence="2" id="KW-0479">Metal-binding</keyword>
<sequence>MINSIWADTAALPPFESLDGDCKTDVLIIGGGMAGLLCTYLLKQAGVDCLLIEADRICCGVTRNTTAKLTVQHGLIYDKMLRRFGSEKTRMYLEANEAALAQYRRLCQTIDCDFEEKDSFVYSIDQPKKLEQELEALHRIGFRAEYADQLPLPFDTAGAVRVHGQAQFHPLKFAAEIARGLPIREQTTARAFDGHTVVTNRGGIAASNIIVTTHFPMLNKHGAYFLKLYQHRSYVLGLERAPDVHGMYVDEAKGGMSFRNADGLLLLGGGGHRTGKPGGGWAELERFVQKHYPDAQEHCRWVAQDCMSLDDIPYIGQYSRTTPGLYVATGFHKWGMTSSMTAAMLLCDMVQGKQSDHARVFSPSRTMLRPQLVSNALEATANLLTLSKPRCPHMSCALKWNAQEHSWDCPCHGSRFAEDGTLLDNPATGNLKTQAKK</sequence>
<gene>
    <name evidence="6" type="ORF">CBW42_06930</name>
</gene>
<dbReference type="GO" id="GO:0046872">
    <property type="term" value="F:metal ion binding"/>
    <property type="evidence" value="ECO:0007669"/>
    <property type="project" value="UniProtKB-KW"/>
</dbReference>
<dbReference type="SUPFAM" id="SSF51905">
    <property type="entry name" value="FAD/NAD(P)-binding domain"/>
    <property type="match status" value="1"/>
</dbReference>
<dbReference type="InterPro" id="IPR006076">
    <property type="entry name" value="FAD-dep_OxRdtase"/>
</dbReference>
<name>A0A252F450_9FIRM</name>
<dbReference type="GO" id="GO:0016705">
    <property type="term" value="F:oxidoreductase activity, acting on paired donors, with incorporation or reduction of molecular oxygen"/>
    <property type="evidence" value="ECO:0007669"/>
    <property type="project" value="UniProtKB-ARBA"/>
</dbReference>
<dbReference type="Proteomes" id="UP000194903">
    <property type="component" value="Unassembled WGS sequence"/>
</dbReference>
<dbReference type="InterPro" id="IPR036922">
    <property type="entry name" value="Rieske_2Fe-2S_sf"/>
</dbReference>
<accession>A0A252F450</accession>
<proteinExistence type="predicted"/>
<feature type="domain" description="Rieske" evidence="5">
    <location>
        <begin position="389"/>
        <end position="437"/>
    </location>
</feature>
<reference evidence="6 7" key="1">
    <citation type="submission" date="2017-05" db="EMBL/GenBank/DDBJ databases">
        <title>Butyricicoccus porcorum sp. nov. a butyrate-producing bacterium from the swine intestinal tract.</title>
        <authorList>
            <person name="Trachsel J."/>
            <person name="Humphrey S."/>
            <person name="Allen H.K."/>
        </authorList>
    </citation>
    <scope>NUCLEOTIDE SEQUENCE [LARGE SCALE GENOMIC DNA]</scope>
    <source>
        <strain evidence="6">BB10</strain>
    </source>
</reference>
<dbReference type="Gene3D" id="3.30.9.10">
    <property type="entry name" value="D-Amino Acid Oxidase, subunit A, domain 2"/>
    <property type="match status" value="1"/>
</dbReference>
<keyword evidence="1" id="KW-0001">2Fe-2S</keyword>
<dbReference type="Pfam" id="PF01266">
    <property type="entry name" value="DAO"/>
    <property type="match status" value="1"/>
</dbReference>
<dbReference type="RefSeq" id="WP_087019094.1">
    <property type="nucleotide sequence ID" value="NZ_NHOC01000005.1"/>
</dbReference>
<evidence type="ECO:0000313" key="6">
    <source>
        <dbReference type="EMBL" id="OUM20558.1"/>
    </source>
</evidence>
<dbReference type="OrthoDB" id="9767869at2"/>
<organism evidence="6 7">
    <name type="scientific">Butyricicoccus porcorum</name>
    <dbReference type="NCBI Taxonomy" id="1945634"/>
    <lineage>
        <taxon>Bacteria</taxon>
        <taxon>Bacillati</taxon>
        <taxon>Bacillota</taxon>
        <taxon>Clostridia</taxon>
        <taxon>Eubacteriales</taxon>
        <taxon>Butyricicoccaceae</taxon>
        <taxon>Butyricicoccus</taxon>
    </lineage>
</organism>
<evidence type="ECO:0000256" key="1">
    <source>
        <dbReference type="ARBA" id="ARBA00022714"/>
    </source>
</evidence>
<dbReference type="PANTHER" id="PTHR13847">
    <property type="entry name" value="SARCOSINE DEHYDROGENASE-RELATED"/>
    <property type="match status" value="1"/>
</dbReference>